<accession>A0ABS9ZA31</accession>
<feature type="transmembrane region" description="Helical" evidence="2">
    <location>
        <begin position="303"/>
        <end position="319"/>
    </location>
</feature>
<evidence type="ECO:0000313" key="3">
    <source>
        <dbReference type="EMBL" id="MCI4684499.1"/>
    </source>
</evidence>
<feature type="transmembrane region" description="Helical" evidence="2">
    <location>
        <begin position="45"/>
        <end position="64"/>
    </location>
</feature>
<feature type="transmembrane region" description="Helical" evidence="2">
    <location>
        <begin position="127"/>
        <end position="149"/>
    </location>
</feature>
<protein>
    <recommendedName>
        <fullName evidence="5">Glycosyltransferase RgtA/B/C/D-like domain-containing protein</fullName>
    </recommendedName>
</protein>
<keyword evidence="2" id="KW-0812">Transmembrane</keyword>
<evidence type="ECO:0008006" key="5">
    <source>
        <dbReference type="Google" id="ProtNLM"/>
    </source>
</evidence>
<keyword evidence="4" id="KW-1185">Reference proteome</keyword>
<evidence type="ECO:0000256" key="2">
    <source>
        <dbReference type="SAM" id="Phobius"/>
    </source>
</evidence>
<feature type="transmembrane region" description="Helical" evidence="2">
    <location>
        <begin position="252"/>
        <end position="273"/>
    </location>
</feature>
<feature type="transmembrane region" description="Helical" evidence="2">
    <location>
        <begin position="180"/>
        <end position="201"/>
    </location>
</feature>
<feature type="transmembrane region" description="Helical" evidence="2">
    <location>
        <begin position="331"/>
        <end position="349"/>
    </location>
</feature>
<gene>
    <name evidence="3" type="ORF">K2U94_17295</name>
</gene>
<name>A0ABS9ZA31_9HYPH</name>
<comment type="caution">
    <text evidence="3">The sequence shown here is derived from an EMBL/GenBank/DDBJ whole genome shotgun (WGS) entry which is preliminary data.</text>
</comment>
<dbReference type="RefSeq" id="WP_243068392.1">
    <property type="nucleotide sequence ID" value="NZ_JAIVFK010000001.1"/>
</dbReference>
<keyword evidence="2" id="KW-0472">Membrane</keyword>
<proteinExistence type="predicted"/>
<evidence type="ECO:0000313" key="4">
    <source>
        <dbReference type="Proteomes" id="UP001139104"/>
    </source>
</evidence>
<organism evidence="3 4">
    <name type="scientific">Candidatus Rhodoblastus alkanivorans</name>
    <dbReference type="NCBI Taxonomy" id="2954117"/>
    <lineage>
        <taxon>Bacteria</taxon>
        <taxon>Pseudomonadati</taxon>
        <taxon>Pseudomonadota</taxon>
        <taxon>Alphaproteobacteria</taxon>
        <taxon>Hyphomicrobiales</taxon>
        <taxon>Rhodoblastaceae</taxon>
        <taxon>Rhodoblastus</taxon>
    </lineage>
</organism>
<reference evidence="3" key="1">
    <citation type="journal article" date="2022" name="ISME J.">
        <title>Identification of active gaseous-alkane degraders at natural gas seeps.</title>
        <authorList>
            <person name="Farhan Ul Haque M."/>
            <person name="Hernandez M."/>
            <person name="Crombie A.T."/>
            <person name="Murrell J.C."/>
        </authorList>
    </citation>
    <scope>NUCLEOTIDE SEQUENCE</scope>
    <source>
        <strain evidence="3">PC2</strain>
    </source>
</reference>
<dbReference type="Proteomes" id="UP001139104">
    <property type="component" value="Unassembled WGS sequence"/>
</dbReference>
<keyword evidence="2" id="KW-1133">Transmembrane helix</keyword>
<feature type="region of interest" description="Disordered" evidence="1">
    <location>
        <begin position="8"/>
        <end position="41"/>
    </location>
</feature>
<dbReference type="EMBL" id="JAIVFP010000001">
    <property type="protein sequence ID" value="MCI4684499.1"/>
    <property type="molecule type" value="Genomic_DNA"/>
</dbReference>
<feature type="transmembrane region" description="Helical" evidence="2">
    <location>
        <begin position="213"/>
        <end position="240"/>
    </location>
</feature>
<sequence length="534" mass="57331">MILREELATPIPGARADQSCPVNDNPAAASSRTAGSPRGAGSPRVAVLAFVGVFLLILASKFLLIHFASSQVPFSDEWDGDAVSTIKPFLEGHFGFWSLFQRDNEHLIVPTRLVTILNLKISGYWDVVLPMIFNALLHSATLALLLAALTRALDGPKLMVAAIVGCGLALLPFGHENTLLGFNTHFYTVMAFSFAAIWLFADAEAWSLRWFSAVLLASGAFLSMASGALAPAIGAGLALLQIARRARSGAAEWLAAAALLALSALFVALTPHIPENDVYHAHSISAFLLGFADLLAWPLHNPIGALLYAPGLAFAFVLLRDAPARDDPRWFNLGVLAWSLVQCAALAFGRNGMVVSRYLDFSVVGLLVNLVAALWLAPRLDIFADPRHLARLALAVAAIIAALLVINHGRVGKVAAILQRHDDARIEEANLRAFVTTGDAAALAGKTIPQIPYPSAERLKSLLDDPTIRATLPPDVNPDQRIRPAVEAIKALLLDAWPFFFAAGLFCWAVAIREAPGHRPGETPLLREIPREAS</sequence>
<feature type="transmembrane region" description="Helical" evidence="2">
    <location>
        <begin position="389"/>
        <end position="406"/>
    </location>
</feature>
<evidence type="ECO:0000256" key="1">
    <source>
        <dbReference type="SAM" id="MobiDB-lite"/>
    </source>
</evidence>
<feature type="transmembrane region" description="Helical" evidence="2">
    <location>
        <begin position="358"/>
        <end position="377"/>
    </location>
</feature>